<dbReference type="EMBL" id="FOWW01000008">
    <property type="protein sequence ID" value="SFQ50798.1"/>
    <property type="molecule type" value="Genomic_DNA"/>
</dbReference>
<feature type="compositionally biased region" description="Pro residues" evidence="1">
    <location>
        <begin position="222"/>
        <end position="238"/>
    </location>
</feature>
<dbReference type="OrthoDB" id="3615918at2"/>
<dbReference type="Proteomes" id="UP000198727">
    <property type="component" value="Unassembled WGS sequence"/>
</dbReference>
<sequence>MGEMDALEIVRRVKSGAGPESLYGTADLAREMAGEHERVAQKVQRLRAAMESHWEGPAAGQAHAGAGPLVQASDVSAGHLAEAQNLLTGQGSSFTDLKNKIGDGPGPPPGETFLSDNLPFLTSRDEEIEAWNARAQQVVDNYHLYHGQSTHNSARWPTDYGQLGLPPGGGDIDVRTPGTGGGVHTTAPPAVGGGVGDSTRVAGHTGGPVHTAAPSPTVGQPGPAPQPGPGSQPVPPGLAPAASTHTASTGTTPSRTPGDTRTGTGHTPTTDLPRTRHGAGDLGTPGLLPGRSGGPAPGVPGSGGGRAGWNPGTAGPRVAGGTTGGAPGNNPGGGPNLGQGKGVGSAPPGQGGVARGGPAAAAAPATGRPGAGMAPMAGAAGRGRGGEDTEHQRPDYLQEPDPDALFGPADRTTPPVIGEHRPDSER</sequence>
<feature type="compositionally biased region" description="Basic and acidic residues" evidence="1">
    <location>
        <begin position="384"/>
        <end position="396"/>
    </location>
</feature>
<dbReference type="Gene3D" id="1.20.1260.20">
    <property type="entry name" value="PPE superfamily"/>
    <property type="match status" value="1"/>
</dbReference>
<feature type="compositionally biased region" description="Gly residues" evidence="1">
    <location>
        <begin position="321"/>
        <end position="355"/>
    </location>
</feature>
<reference evidence="3" key="1">
    <citation type="submission" date="2016-10" db="EMBL/GenBank/DDBJ databases">
        <authorList>
            <person name="Varghese N."/>
            <person name="Submissions S."/>
        </authorList>
    </citation>
    <scope>NUCLEOTIDE SEQUENCE [LARGE SCALE GENOMIC DNA]</scope>
    <source>
        <strain evidence="3">CGMCC 4.5579</strain>
    </source>
</reference>
<feature type="compositionally biased region" description="Gly residues" evidence="1">
    <location>
        <begin position="291"/>
        <end position="307"/>
    </location>
</feature>
<evidence type="ECO:0000313" key="2">
    <source>
        <dbReference type="EMBL" id="SFQ50798.1"/>
    </source>
</evidence>
<dbReference type="AlphaFoldDB" id="A0A1I5Z2V9"/>
<accession>A0A1I5Z2V9</accession>
<evidence type="ECO:0000313" key="3">
    <source>
        <dbReference type="Proteomes" id="UP000198727"/>
    </source>
</evidence>
<feature type="compositionally biased region" description="Low complexity" evidence="1">
    <location>
        <begin position="356"/>
        <end position="379"/>
    </location>
</feature>
<dbReference type="STRING" id="587909.SAMN05421810_108171"/>
<feature type="region of interest" description="Disordered" evidence="1">
    <location>
        <begin position="152"/>
        <end position="426"/>
    </location>
</feature>
<protein>
    <submittedName>
        <fullName evidence="2">PPE family protein</fullName>
    </submittedName>
</protein>
<feature type="compositionally biased region" description="Low complexity" evidence="1">
    <location>
        <begin position="239"/>
        <end position="271"/>
    </location>
</feature>
<organism evidence="2 3">
    <name type="scientific">Amycolatopsis arida</name>
    <dbReference type="NCBI Taxonomy" id="587909"/>
    <lineage>
        <taxon>Bacteria</taxon>
        <taxon>Bacillati</taxon>
        <taxon>Actinomycetota</taxon>
        <taxon>Actinomycetes</taxon>
        <taxon>Pseudonocardiales</taxon>
        <taxon>Pseudonocardiaceae</taxon>
        <taxon>Amycolatopsis</taxon>
    </lineage>
</organism>
<evidence type="ECO:0000256" key="1">
    <source>
        <dbReference type="SAM" id="MobiDB-lite"/>
    </source>
</evidence>
<dbReference type="InterPro" id="IPR038332">
    <property type="entry name" value="PPE_sf"/>
</dbReference>
<dbReference type="RefSeq" id="WP_092533494.1">
    <property type="nucleotide sequence ID" value="NZ_FOWW01000008.1"/>
</dbReference>
<keyword evidence="3" id="KW-1185">Reference proteome</keyword>
<proteinExistence type="predicted"/>
<name>A0A1I5Z2V9_9PSEU</name>
<gene>
    <name evidence="2" type="ORF">SAMN05421810_108171</name>
</gene>
<feature type="region of interest" description="Disordered" evidence="1">
    <location>
        <begin position="96"/>
        <end position="116"/>
    </location>
</feature>
<feature type="compositionally biased region" description="Low complexity" evidence="1">
    <location>
        <begin position="311"/>
        <end position="320"/>
    </location>
</feature>